<dbReference type="AlphaFoldDB" id="A0A0A9BCR6"/>
<reference evidence="1" key="2">
    <citation type="journal article" date="2015" name="Data Brief">
        <title>Shoot transcriptome of the giant reed, Arundo donax.</title>
        <authorList>
            <person name="Barrero R.A."/>
            <person name="Guerrero F.D."/>
            <person name="Moolhuijzen P."/>
            <person name="Goolsby J.A."/>
            <person name="Tidwell J."/>
            <person name="Bellgard S.E."/>
            <person name="Bellgard M.I."/>
        </authorList>
    </citation>
    <scope>NUCLEOTIDE SEQUENCE</scope>
    <source>
        <tissue evidence="1">Shoot tissue taken approximately 20 cm above the soil surface</tissue>
    </source>
</reference>
<reference evidence="1" key="1">
    <citation type="submission" date="2014-09" db="EMBL/GenBank/DDBJ databases">
        <authorList>
            <person name="Magalhaes I.L.F."/>
            <person name="Oliveira U."/>
            <person name="Santos F.R."/>
            <person name="Vidigal T.H.D.A."/>
            <person name="Brescovit A.D."/>
            <person name="Santos A.J."/>
        </authorList>
    </citation>
    <scope>NUCLEOTIDE SEQUENCE</scope>
    <source>
        <tissue evidence="1">Shoot tissue taken approximately 20 cm above the soil surface</tissue>
    </source>
</reference>
<name>A0A0A9BCR6_ARUDO</name>
<protein>
    <submittedName>
        <fullName evidence="1">Uncharacterized protein</fullName>
    </submittedName>
</protein>
<organism evidence="1">
    <name type="scientific">Arundo donax</name>
    <name type="common">Giant reed</name>
    <name type="synonym">Donax arundinaceus</name>
    <dbReference type="NCBI Taxonomy" id="35708"/>
    <lineage>
        <taxon>Eukaryota</taxon>
        <taxon>Viridiplantae</taxon>
        <taxon>Streptophyta</taxon>
        <taxon>Embryophyta</taxon>
        <taxon>Tracheophyta</taxon>
        <taxon>Spermatophyta</taxon>
        <taxon>Magnoliopsida</taxon>
        <taxon>Liliopsida</taxon>
        <taxon>Poales</taxon>
        <taxon>Poaceae</taxon>
        <taxon>PACMAD clade</taxon>
        <taxon>Arundinoideae</taxon>
        <taxon>Arundineae</taxon>
        <taxon>Arundo</taxon>
    </lineage>
</organism>
<dbReference type="EMBL" id="GBRH01240813">
    <property type="protein sequence ID" value="JAD57082.1"/>
    <property type="molecule type" value="Transcribed_RNA"/>
</dbReference>
<sequence>MSQAPELVTNRNCSVQSNGVGASILLATMSLQHGMAGAIRLILASCLNYVTKGVYAQRCVVRGDQDEDGT</sequence>
<accession>A0A0A9BCR6</accession>
<evidence type="ECO:0000313" key="1">
    <source>
        <dbReference type="EMBL" id="JAD57082.1"/>
    </source>
</evidence>
<proteinExistence type="predicted"/>